<accession>A0ABQ9XUE8</accession>
<evidence type="ECO:0000313" key="3">
    <source>
        <dbReference type="Proteomes" id="UP001281761"/>
    </source>
</evidence>
<comment type="caution">
    <text evidence="2">The sequence shown here is derived from an EMBL/GenBank/DDBJ whole genome shotgun (WGS) entry which is preliminary data.</text>
</comment>
<organism evidence="2 3">
    <name type="scientific">Blattamonas nauphoetae</name>
    <dbReference type="NCBI Taxonomy" id="2049346"/>
    <lineage>
        <taxon>Eukaryota</taxon>
        <taxon>Metamonada</taxon>
        <taxon>Preaxostyla</taxon>
        <taxon>Oxymonadida</taxon>
        <taxon>Blattamonas</taxon>
    </lineage>
</organism>
<evidence type="ECO:0000256" key="1">
    <source>
        <dbReference type="SAM" id="Phobius"/>
    </source>
</evidence>
<proteinExistence type="predicted"/>
<keyword evidence="3" id="KW-1185">Reference proteome</keyword>
<name>A0ABQ9XUE8_9EUKA</name>
<feature type="transmembrane region" description="Helical" evidence="1">
    <location>
        <begin position="53"/>
        <end position="73"/>
    </location>
</feature>
<gene>
    <name evidence="2" type="ORF">BLNAU_9841</name>
</gene>
<protein>
    <submittedName>
        <fullName evidence="2">Uncharacterized protein</fullName>
    </submittedName>
</protein>
<feature type="transmembrane region" description="Helical" evidence="1">
    <location>
        <begin position="79"/>
        <end position="105"/>
    </location>
</feature>
<keyword evidence="1" id="KW-0472">Membrane</keyword>
<keyword evidence="1" id="KW-1133">Transmembrane helix</keyword>
<dbReference type="Proteomes" id="UP001281761">
    <property type="component" value="Unassembled WGS sequence"/>
</dbReference>
<feature type="transmembrane region" description="Helical" evidence="1">
    <location>
        <begin position="12"/>
        <end position="32"/>
    </location>
</feature>
<dbReference type="EMBL" id="JARBJD010000070">
    <property type="protein sequence ID" value="KAK2955112.1"/>
    <property type="molecule type" value="Genomic_DNA"/>
</dbReference>
<reference evidence="2 3" key="1">
    <citation type="journal article" date="2022" name="bioRxiv">
        <title>Genomics of Preaxostyla Flagellates Illuminates Evolutionary Transitions and the Path Towards Mitochondrial Loss.</title>
        <authorList>
            <person name="Novak L.V.F."/>
            <person name="Treitli S.C."/>
            <person name="Pyrih J."/>
            <person name="Halakuc P."/>
            <person name="Pipaliya S.V."/>
            <person name="Vacek V."/>
            <person name="Brzon O."/>
            <person name="Soukal P."/>
            <person name="Eme L."/>
            <person name="Dacks J.B."/>
            <person name="Karnkowska A."/>
            <person name="Elias M."/>
            <person name="Hampl V."/>
        </authorList>
    </citation>
    <scope>NUCLEOTIDE SEQUENCE [LARGE SCALE GENOMIC DNA]</scope>
    <source>
        <strain evidence="2">NAU3</strain>
        <tissue evidence="2">Gut</tissue>
    </source>
</reference>
<evidence type="ECO:0000313" key="2">
    <source>
        <dbReference type="EMBL" id="KAK2955112.1"/>
    </source>
</evidence>
<keyword evidence="1" id="KW-0812">Transmembrane</keyword>
<sequence>MCRRGVEHFFPSFFPFFLLSLTSMSPPSVMLVHHRVTSRYPFTPSRLPLAFSLPLILPFSLPLILPFSLPLILPFSLPLILASFSPLLTSHLSTPPILILSIVFAA</sequence>